<reference evidence="12" key="1">
    <citation type="submission" date="2025-08" db="UniProtKB">
        <authorList>
            <consortium name="Ensembl"/>
        </authorList>
    </citation>
    <scope>IDENTIFICATION</scope>
</reference>
<evidence type="ECO:0000256" key="1">
    <source>
        <dbReference type="ARBA" id="ARBA00004123"/>
    </source>
</evidence>
<dbReference type="GO" id="GO:0045893">
    <property type="term" value="P:positive regulation of DNA-templated transcription"/>
    <property type="evidence" value="ECO:0007669"/>
    <property type="project" value="UniProtKB-ARBA"/>
</dbReference>
<dbReference type="Pfam" id="PF00178">
    <property type="entry name" value="Ets"/>
    <property type="match status" value="1"/>
</dbReference>
<dbReference type="Proteomes" id="UP000472277">
    <property type="component" value="Unassembled WGS sequence"/>
</dbReference>
<evidence type="ECO:0000256" key="10">
    <source>
        <dbReference type="SAM" id="MobiDB-lite"/>
    </source>
</evidence>
<dbReference type="InterPro" id="IPR036390">
    <property type="entry name" value="WH_DNA-bd_sf"/>
</dbReference>
<dbReference type="AlphaFoldDB" id="A0A674BLY7"/>
<dbReference type="PROSITE" id="PS00345">
    <property type="entry name" value="ETS_DOMAIN_1"/>
    <property type="match status" value="1"/>
</dbReference>
<name>A0A674BLY7_SALTR</name>
<evidence type="ECO:0000256" key="2">
    <source>
        <dbReference type="ARBA" id="ARBA00005562"/>
    </source>
</evidence>
<dbReference type="GeneTree" id="ENSGT00940000154953"/>
<evidence type="ECO:0000313" key="12">
    <source>
        <dbReference type="Ensembl" id="ENSSTUP00000072465.1"/>
    </source>
</evidence>
<evidence type="ECO:0000256" key="6">
    <source>
        <dbReference type="ARBA" id="ARBA00023159"/>
    </source>
</evidence>
<evidence type="ECO:0000259" key="11">
    <source>
        <dbReference type="PROSITE" id="PS50061"/>
    </source>
</evidence>
<dbReference type="PROSITE" id="PS50061">
    <property type="entry name" value="ETS_DOMAIN_3"/>
    <property type="match status" value="1"/>
</dbReference>
<dbReference type="InterPro" id="IPR046328">
    <property type="entry name" value="ETS_fam"/>
</dbReference>
<keyword evidence="3" id="KW-0597">Phosphoprotein</keyword>
<dbReference type="PRINTS" id="PR00454">
    <property type="entry name" value="ETSDOMAIN"/>
</dbReference>
<dbReference type="Pfam" id="PF12310">
    <property type="entry name" value="Elf-1_N"/>
    <property type="match status" value="1"/>
</dbReference>
<organism evidence="12 13">
    <name type="scientific">Salmo trutta</name>
    <name type="common">Brown trout</name>
    <dbReference type="NCBI Taxonomy" id="8032"/>
    <lineage>
        <taxon>Eukaryota</taxon>
        <taxon>Metazoa</taxon>
        <taxon>Chordata</taxon>
        <taxon>Craniata</taxon>
        <taxon>Vertebrata</taxon>
        <taxon>Euteleostomi</taxon>
        <taxon>Actinopterygii</taxon>
        <taxon>Neopterygii</taxon>
        <taxon>Teleostei</taxon>
        <taxon>Protacanthopterygii</taxon>
        <taxon>Salmoniformes</taxon>
        <taxon>Salmonidae</taxon>
        <taxon>Salmoninae</taxon>
        <taxon>Salmo</taxon>
    </lineage>
</organism>
<evidence type="ECO:0000256" key="9">
    <source>
        <dbReference type="RuleBase" id="RU004019"/>
    </source>
</evidence>
<dbReference type="Gene3D" id="1.10.10.10">
    <property type="entry name" value="Winged helix-like DNA-binding domain superfamily/Winged helix DNA-binding domain"/>
    <property type="match status" value="1"/>
</dbReference>
<evidence type="ECO:0000256" key="8">
    <source>
        <dbReference type="ARBA" id="ARBA00023242"/>
    </source>
</evidence>
<dbReference type="FunFam" id="1.10.10.10:FF:000066">
    <property type="entry name" value="ETS-related transcription factor Elf-2 isoform X1"/>
    <property type="match status" value="1"/>
</dbReference>
<evidence type="ECO:0000313" key="13">
    <source>
        <dbReference type="Proteomes" id="UP000472277"/>
    </source>
</evidence>
<sequence>MTSVVLVDSGGAVVEYVTAVEDPHQVSGERVGLSNKHLCEAEVEVVEEETDGDLDEEEDYPAVIVEEVPGRGLEQCFSAQVLVYDDGTYLMQDVGEEQEVETEMVETVEASVHYQQSGTSIYCSDKTIEAAEALLHMDSVTSLRGDRSPDVFIPAGCVTTPDFIHAAMRPDVMTETVVEVSTEDCMDEDMEVTLIEEPDESEPDNQPVRKKKAGRKPKTHQPAVSNGSPDLAIKKKPREGKGSTTYLWEFLLDLLQDKNTCPRYIKWTQREKGIFKLVDSKAVSKLWGKHKNKPDMNYETMGRALRYYYQRGILAKVEGQRLVYQFKEMPKNIVVIEDDKADSRSDDLIGSEKSYHERVLPSSETILNVAELATTPTILRGVTRTVVHPPVAKGNKAVMTGGGAAVGVPRIVTISTAPDGTQTQHSHTAIIPTASGPRTVRVAMQVPVVMTTSLGQKISTVAVQQAPGTSGGQTTYQLANASPIGTATGNANSQPKVVIQTIPTMVPATAENGDKITVQLAKIITIPAHQLAQYQQQTKPGLGGSPTGSISLLGGTNSWGVRALAPHVTMATMAAGTQVMRLAVPTTLHHHQQQTHHIVTTTQGGGTGTAVVTVTTTANQSAPVAASHIISGIIKRSATAMREPQQQAKTLTVQTVSVQALPVQTTLPEAPEIIPVVVQSEEVPPEIKSEDPEC</sequence>
<keyword evidence="8 9" id="KW-0539">Nucleus</keyword>
<dbReference type="SMART" id="SM00413">
    <property type="entry name" value="ETS"/>
    <property type="match status" value="1"/>
</dbReference>
<comment type="similarity">
    <text evidence="2 9">Belongs to the ETS family.</text>
</comment>
<dbReference type="SUPFAM" id="SSF46785">
    <property type="entry name" value="Winged helix' DNA-binding domain"/>
    <property type="match status" value="1"/>
</dbReference>
<dbReference type="GO" id="GO:0005634">
    <property type="term" value="C:nucleus"/>
    <property type="evidence" value="ECO:0007669"/>
    <property type="project" value="UniProtKB-SubCell"/>
</dbReference>
<accession>A0A674BLY7</accession>
<comment type="subcellular location">
    <subcellularLocation>
        <location evidence="1 9">Nucleus</location>
    </subcellularLocation>
</comment>
<keyword evidence="4" id="KW-0805">Transcription regulation</keyword>
<keyword evidence="13" id="KW-1185">Reference proteome</keyword>
<dbReference type="GO" id="GO:0000981">
    <property type="term" value="F:DNA-binding transcription factor activity, RNA polymerase II-specific"/>
    <property type="evidence" value="ECO:0007669"/>
    <property type="project" value="TreeGrafter"/>
</dbReference>
<proteinExistence type="inferred from homology"/>
<dbReference type="InterPro" id="IPR036388">
    <property type="entry name" value="WH-like_DNA-bd_sf"/>
</dbReference>
<dbReference type="GO" id="GO:0043565">
    <property type="term" value="F:sequence-specific DNA binding"/>
    <property type="evidence" value="ECO:0007669"/>
    <property type="project" value="InterPro"/>
</dbReference>
<dbReference type="InterPro" id="IPR000418">
    <property type="entry name" value="Ets_dom"/>
</dbReference>
<evidence type="ECO:0000256" key="3">
    <source>
        <dbReference type="ARBA" id="ARBA00022553"/>
    </source>
</evidence>
<feature type="domain" description="ETS" evidence="11">
    <location>
        <begin position="245"/>
        <end position="327"/>
    </location>
</feature>
<protein>
    <submittedName>
        <fullName evidence="12">E74-like factor 2b (ets domain transcription factor)</fullName>
    </submittedName>
</protein>
<dbReference type="FunCoup" id="A0A674BLY7">
    <property type="interactions" value="2272"/>
</dbReference>
<keyword evidence="6" id="KW-0010">Activator</keyword>
<feature type="compositionally biased region" description="Acidic residues" evidence="10">
    <location>
        <begin position="194"/>
        <end position="203"/>
    </location>
</feature>
<dbReference type="InParanoid" id="A0A674BLY7"/>
<dbReference type="PANTHER" id="PTHR11849:SF191">
    <property type="entry name" value="ECDYSONE-INDUCED PROTEIN 74EF ISOFORM B"/>
    <property type="match status" value="1"/>
</dbReference>
<feature type="region of interest" description="Disordered" evidence="10">
    <location>
        <begin position="194"/>
        <end position="238"/>
    </location>
</feature>
<evidence type="ECO:0000256" key="4">
    <source>
        <dbReference type="ARBA" id="ARBA00023015"/>
    </source>
</evidence>
<feature type="compositionally biased region" description="Basic residues" evidence="10">
    <location>
        <begin position="208"/>
        <end position="219"/>
    </location>
</feature>
<dbReference type="OMA" id="MASDLWP"/>
<evidence type="ECO:0000256" key="5">
    <source>
        <dbReference type="ARBA" id="ARBA00023125"/>
    </source>
</evidence>
<dbReference type="InterPro" id="IPR022084">
    <property type="entry name" value="TF_Elf_N"/>
</dbReference>
<dbReference type="Ensembl" id="ENSSTUT00000076913.1">
    <property type="protein sequence ID" value="ENSSTUP00000072465.1"/>
    <property type="gene ID" value="ENSSTUG00000031672.1"/>
</dbReference>
<evidence type="ECO:0000256" key="7">
    <source>
        <dbReference type="ARBA" id="ARBA00023163"/>
    </source>
</evidence>
<reference evidence="12" key="2">
    <citation type="submission" date="2025-09" db="UniProtKB">
        <authorList>
            <consortium name="Ensembl"/>
        </authorList>
    </citation>
    <scope>IDENTIFICATION</scope>
</reference>
<dbReference type="PANTHER" id="PTHR11849">
    <property type="entry name" value="ETS"/>
    <property type="match status" value="1"/>
</dbReference>
<dbReference type="PROSITE" id="PS00346">
    <property type="entry name" value="ETS_DOMAIN_2"/>
    <property type="match status" value="1"/>
</dbReference>
<gene>
    <name evidence="12" type="primary">ELF2</name>
    <name evidence="12" type="synonym">LOC115182601</name>
</gene>
<keyword evidence="7" id="KW-0804">Transcription</keyword>
<dbReference type="GO" id="GO:0030154">
    <property type="term" value="P:cell differentiation"/>
    <property type="evidence" value="ECO:0007669"/>
    <property type="project" value="TreeGrafter"/>
</dbReference>
<keyword evidence="5 9" id="KW-0238">DNA-binding</keyword>